<name>A0A5B0QFE7_PUCGR</name>
<comment type="caution">
    <text evidence="1">The sequence shown here is derived from an EMBL/GenBank/DDBJ whole genome shotgun (WGS) entry which is preliminary data.</text>
</comment>
<dbReference type="EMBL" id="VSWC01000016">
    <property type="protein sequence ID" value="KAA1111927.1"/>
    <property type="molecule type" value="Genomic_DNA"/>
</dbReference>
<evidence type="ECO:0000313" key="2">
    <source>
        <dbReference type="Proteomes" id="UP000324748"/>
    </source>
</evidence>
<protein>
    <submittedName>
        <fullName evidence="1">Uncharacterized protein</fullName>
    </submittedName>
</protein>
<sequence length="208" mass="23572">MAAIHSLVLRPRPASIVLRRVRLKFLSKRPSCVQRLAALLYFSCGEVLCIDLFVIVHPTQTQKQASPTTSLINRKLLDSADLSSVTFPASLIINTACGLVTSEVINFYTNEIRSFGCDPSEVALCIVTRYTRPNDRNSRPDYYLLDTAVRVKPGTYNCGVTTAKCCGTNLKYEKWQHVKDSQWMKDLTETFCPNKVYYVDPKKPRTRQ</sequence>
<organism evidence="1 2">
    <name type="scientific">Puccinia graminis f. sp. tritici</name>
    <dbReference type="NCBI Taxonomy" id="56615"/>
    <lineage>
        <taxon>Eukaryota</taxon>
        <taxon>Fungi</taxon>
        <taxon>Dikarya</taxon>
        <taxon>Basidiomycota</taxon>
        <taxon>Pucciniomycotina</taxon>
        <taxon>Pucciniomycetes</taxon>
        <taxon>Pucciniales</taxon>
        <taxon>Pucciniaceae</taxon>
        <taxon>Puccinia</taxon>
    </lineage>
</organism>
<evidence type="ECO:0000313" key="1">
    <source>
        <dbReference type="EMBL" id="KAA1111927.1"/>
    </source>
</evidence>
<dbReference type="Proteomes" id="UP000324748">
    <property type="component" value="Unassembled WGS sequence"/>
</dbReference>
<proteinExistence type="predicted"/>
<dbReference type="AlphaFoldDB" id="A0A5B0QFE7"/>
<keyword evidence="2" id="KW-1185">Reference proteome</keyword>
<accession>A0A5B0QFE7</accession>
<gene>
    <name evidence="1" type="ORF">PGT21_016283</name>
</gene>
<reference evidence="1 2" key="1">
    <citation type="submission" date="2019-05" db="EMBL/GenBank/DDBJ databases">
        <title>Emergence of the Ug99 lineage of the wheat stem rust pathogen through somatic hybridization.</title>
        <authorList>
            <person name="Li F."/>
            <person name="Upadhyaya N.M."/>
            <person name="Sperschneider J."/>
            <person name="Matny O."/>
            <person name="Nguyen-Phuc H."/>
            <person name="Mago R."/>
            <person name="Raley C."/>
            <person name="Miller M.E."/>
            <person name="Silverstein K.A.T."/>
            <person name="Henningsen E."/>
            <person name="Hirsch C.D."/>
            <person name="Visser B."/>
            <person name="Pretorius Z.A."/>
            <person name="Steffenson B.J."/>
            <person name="Schwessinger B."/>
            <person name="Dodds P.N."/>
            <person name="Figueroa M."/>
        </authorList>
    </citation>
    <scope>NUCLEOTIDE SEQUENCE [LARGE SCALE GENOMIC DNA]</scope>
    <source>
        <strain evidence="1">21-0</strain>
    </source>
</reference>